<comment type="caution">
    <text evidence="1">The sequence shown here is derived from an EMBL/GenBank/DDBJ whole genome shotgun (WGS) entry which is preliminary data.</text>
</comment>
<organism evidence="1">
    <name type="scientific">Sesamum calycinum</name>
    <dbReference type="NCBI Taxonomy" id="2727403"/>
    <lineage>
        <taxon>Eukaryota</taxon>
        <taxon>Viridiplantae</taxon>
        <taxon>Streptophyta</taxon>
        <taxon>Embryophyta</taxon>
        <taxon>Tracheophyta</taxon>
        <taxon>Spermatophyta</taxon>
        <taxon>Magnoliopsida</taxon>
        <taxon>eudicotyledons</taxon>
        <taxon>Gunneridae</taxon>
        <taxon>Pentapetalae</taxon>
        <taxon>asterids</taxon>
        <taxon>lamiids</taxon>
        <taxon>Lamiales</taxon>
        <taxon>Pedaliaceae</taxon>
        <taxon>Sesamum</taxon>
    </lineage>
</organism>
<name>A0AAW2PT50_9LAMI</name>
<proteinExistence type="predicted"/>
<protein>
    <recommendedName>
        <fullName evidence="2">Transposase-associated domain-containing protein</fullName>
    </recommendedName>
</protein>
<dbReference type="Pfam" id="PF02992">
    <property type="entry name" value="Transposase_21"/>
    <property type="match status" value="1"/>
</dbReference>
<evidence type="ECO:0000313" key="1">
    <source>
        <dbReference type="EMBL" id="KAL0358104.1"/>
    </source>
</evidence>
<gene>
    <name evidence="1" type="ORF">Scaly_1496100</name>
</gene>
<evidence type="ECO:0008006" key="2">
    <source>
        <dbReference type="Google" id="ProtNLM"/>
    </source>
</evidence>
<dbReference type="PANTHER" id="PTHR10775">
    <property type="entry name" value="OS08G0208400 PROTEIN"/>
    <property type="match status" value="1"/>
</dbReference>
<sequence>MYNKNLWGRAGLTPEFEDGVKTFIEWVKVQSRHMDGDKIRCPCRKYKTQSLEHPMKSVTIRVREGLWLNIIIGFRMARILCRINMRFLVSLKCRRSQPQLVMLRDDVDLEYYKFCTDARYKPAEGETHTGTSSHMLSLEEPRNVRLGLCTNDFAPHVQYGHTYSCWPVIIIPYNLSPGMCMSSKYIFLTMAALMWTVNDLPVDGMASRWSTAGVMGCSVCMDDARAFHLQYYRKACYFDCHRQFLPTHHLYRRNKKAFTKNCIENKVARPRLTGDQLLDRVACSVVEMLLSLPDGYGSDHKWTKKSIFWDLPYWSTHLI</sequence>
<dbReference type="EMBL" id="JACGWM010000008">
    <property type="protein sequence ID" value="KAL0358104.1"/>
    <property type="molecule type" value="Genomic_DNA"/>
</dbReference>
<reference evidence="1" key="2">
    <citation type="journal article" date="2024" name="Plant">
        <title>Genomic evolution and insights into agronomic trait innovations of Sesamum species.</title>
        <authorList>
            <person name="Miao H."/>
            <person name="Wang L."/>
            <person name="Qu L."/>
            <person name="Liu H."/>
            <person name="Sun Y."/>
            <person name="Le M."/>
            <person name="Wang Q."/>
            <person name="Wei S."/>
            <person name="Zheng Y."/>
            <person name="Lin W."/>
            <person name="Duan Y."/>
            <person name="Cao H."/>
            <person name="Xiong S."/>
            <person name="Wang X."/>
            <person name="Wei L."/>
            <person name="Li C."/>
            <person name="Ma Q."/>
            <person name="Ju M."/>
            <person name="Zhao R."/>
            <person name="Li G."/>
            <person name="Mu C."/>
            <person name="Tian Q."/>
            <person name="Mei H."/>
            <person name="Zhang T."/>
            <person name="Gao T."/>
            <person name="Zhang H."/>
        </authorList>
    </citation>
    <scope>NUCLEOTIDE SEQUENCE</scope>
    <source>
        <strain evidence="1">KEN8</strain>
    </source>
</reference>
<dbReference type="InterPro" id="IPR004242">
    <property type="entry name" value="Transposase_21"/>
</dbReference>
<dbReference type="AlphaFoldDB" id="A0AAW2PT50"/>
<dbReference type="PANTHER" id="PTHR10775:SF193">
    <property type="entry name" value="DUF4216 DOMAIN-CONTAINING PROTEIN"/>
    <property type="match status" value="1"/>
</dbReference>
<reference evidence="1" key="1">
    <citation type="submission" date="2020-06" db="EMBL/GenBank/DDBJ databases">
        <authorList>
            <person name="Li T."/>
            <person name="Hu X."/>
            <person name="Zhang T."/>
            <person name="Song X."/>
            <person name="Zhang H."/>
            <person name="Dai N."/>
            <person name="Sheng W."/>
            <person name="Hou X."/>
            <person name="Wei L."/>
        </authorList>
    </citation>
    <scope>NUCLEOTIDE SEQUENCE</scope>
    <source>
        <strain evidence="1">KEN8</strain>
        <tissue evidence="1">Leaf</tissue>
    </source>
</reference>
<accession>A0AAW2PT50</accession>